<protein>
    <submittedName>
        <fullName evidence="2">Intron_maturas2 domain-containing protein</fullName>
    </submittedName>
</protein>
<evidence type="ECO:0000313" key="2">
    <source>
        <dbReference type="WBParaSite" id="EN70_5887"/>
    </source>
</evidence>
<dbReference type="AlphaFoldDB" id="A0A1I7VSS7"/>
<name>A0A1I7VSS7_LOALO</name>
<organism evidence="1 2">
    <name type="scientific">Loa loa</name>
    <name type="common">Eye worm</name>
    <name type="synonym">Filaria loa</name>
    <dbReference type="NCBI Taxonomy" id="7209"/>
    <lineage>
        <taxon>Eukaryota</taxon>
        <taxon>Metazoa</taxon>
        <taxon>Ecdysozoa</taxon>
        <taxon>Nematoda</taxon>
        <taxon>Chromadorea</taxon>
        <taxon>Rhabditida</taxon>
        <taxon>Spirurina</taxon>
        <taxon>Spiruromorpha</taxon>
        <taxon>Filarioidea</taxon>
        <taxon>Onchocercidae</taxon>
        <taxon>Loa</taxon>
    </lineage>
</organism>
<evidence type="ECO:0000313" key="1">
    <source>
        <dbReference type="Proteomes" id="UP000095285"/>
    </source>
</evidence>
<proteinExistence type="predicted"/>
<sequence>MVGVSRIKIRDNIHSTYSETKPPISPERFIEYFELAEKYNLENLLRRNLHRIENSCRHFALPMINHENFMKLTERTRSQILDRFCSGWAVGGMNPTKRLSRLLTMEDTDGNTAAKQDKKLSTFMEIDSQAAFGSLEEIN</sequence>
<reference evidence="2" key="2">
    <citation type="submission" date="2016-11" db="UniProtKB">
        <authorList>
            <consortium name="WormBaseParasite"/>
        </authorList>
    </citation>
    <scope>IDENTIFICATION</scope>
</reference>
<accession>A0A1I7VSS7</accession>
<keyword evidence="1" id="KW-1185">Reference proteome</keyword>
<dbReference type="Proteomes" id="UP000095285">
    <property type="component" value="Unassembled WGS sequence"/>
</dbReference>
<reference evidence="1" key="1">
    <citation type="submission" date="2012-04" db="EMBL/GenBank/DDBJ databases">
        <title>The Genome Sequence of Loa loa.</title>
        <authorList>
            <consortium name="The Broad Institute Genome Sequencing Platform"/>
            <consortium name="Broad Institute Genome Sequencing Center for Infectious Disease"/>
            <person name="Nutman T.B."/>
            <person name="Fink D.L."/>
            <person name="Russ C."/>
            <person name="Young S."/>
            <person name="Zeng Q."/>
            <person name="Gargeya S."/>
            <person name="Alvarado L."/>
            <person name="Berlin A."/>
            <person name="Chapman S.B."/>
            <person name="Chen Z."/>
            <person name="Freedman E."/>
            <person name="Gellesch M."/>
            <person name="Goldberg J."/>
            <person name="Griggs A."/>
            <person name="Gujja S."/>
            <person name="Heilman E.R."/>
            <person name="Heiman D."/>
            <person name="Howarth C."/>
            <person name="Mehta T."/>
            <person name="Neiman D."/>
            <person name="Pearson M."/>
            <person name="Roberts A."/>
            <person name="Saif S."/>
            <person name="Shea T."/>
            <person name="Shenoy N."/>
            <person name="Sisk P."/>
            <person name="Stolte C."/>
            <person name="Sykes S."/>
            <person name="White J."/>
            <person name="Yandava C."/>
            <person name="Haas B."/>
            <person name="Henn M.R."/>
            <person name="Nusbaum C."/>
            <person name="Birren B."/>
        </authorList>
    </citation>
    <scope>NUCLEOTIDE SEQUENCE [LARGE SCALE GENOMIC DNA]</scope>
</reference>
<dbReference type="WBParaSite" id="EN70_5887">
    <property type="protein sequence ID" value="EN70_5887"/>
    <property type="gene ID" value="EN70_5887"/>
</dbReference>